<evidence type="ECO:0000313" key="4">
    <source>
        <dbReference type="Proteomes" id="UP000756132"/>
    </source>
</evidence>
<gene>
    <name evidence="3" type="ORF">CLAFUR5_02887</name>
</gene>
<dbReference type="Proteomes" id="UP000756132">
    <property type="component" value="Chromosome 2"/>
</dbReference>
<dbReference type="InterPro" id="IPR052974">
    <property type="entry name" value="GH79_Enzymes"/>
</dbReference>
<dbReference type="SUPFAM" id="SSF51445">
    <property type="entry name" value="(Trans)glycosidases"/>
    <property type="match status" value="1"/>
</dbReference>
<evidence type="ECO:0000259" key="2">
    <source>
        <dbReference type="Pfam" id="PF16862"/>
    </source>
</evidence>
<proteinExistence type="predicted"/>
<dbReference type="InterPro" id="IPR017853">
    <property type="entry name" value="GH"/>
</dbReference>
<keyword evidence="4" id="KW-1185">Reference proteome</keyword>
<protein>
    <submittedName>
        <fullName evidence="3">Beta-glucuronidase</fullName>
    </submittedName>
</protein>
<name>A0A9Q8LBI7_PASFU</name>
<dbReference type="Gene3D" id="3.20.20.80">
    <property type="entry name" value="Glycosidases"/>
    <property type="match status" value="1"/>
</dbReference>
<reference evidence="3" key="1">
    <citation type="submission" date="2021-12" db="EMBL/GenBank/DDBJ databases">
        <authorList>
            <person name="Zaccaron A."/>
            <person name="Stergiopoulos I."/>
        </authorList>
    </citation>
    <scope>NUCLEOTIDE SEQUENCE</scope>
    <source>
        <strain evidence="3">Race5_Kim</strain>
    </source>
</reference>
<dbReference type="KEGG" id="ffu:CLAFUR5_02887"/>
<dbReference type="InterPro" id="IPR031728">
    <property type="entry name" value="GlcAase_C"/>
</dbReference>
<feature type="chain" id="PRO_5040371373" evidence="1">
    <location>
        <begin position="16"/>
        <end position="523"/>
    </location>
</feature>
<evidence type="ECO:0000256" key="1">
    <source>
        <dbReference type="SAM" id="SignalP"/>
    </source>
</evidence>
<accession>A0A9Q8LBI7</accession>
<reference evidence="3" key="2">
    <citation type="journal article" date="2022" name="Microb. Genom.">
        <title>A chromosome-scale genome assembly of the tomato pathogen Cladosporium fulvum reveals a compartmentalized genome architecture and the presence of a dispensable chromosome.</title>
        <authorList>
            <person name="Zaccaron A.Z."/>
            <person name="Chen L.H."/>
            <person name="Samaras A."/>
            <person name="Stergiopoulos I."/>
        </authorList>
    </citation>
    <scope>NUCLEOTIDE SEQUENCE</scope>
    <source>
        <strain evidence="3">Race5_Kim</strain>
    </source>
</reference>
<evidence type="ECO:0000313" key="3">
    <source>
        <dbReference type="EMBL" id="UJO14466.1"/>
    </source>
</evidence>
<dbReference type="EMBL" id="CP090164">
    <property type="protein sequence ID" value="UJO14466.1"/>
    <property type="molecule type" value="Genomic_DNA"/>
</dbReference>
<feature type="signal peptide" evidence="1">
    <location>
        <begin position="1"/>
        <end position="15"/>
    </location>
</feature>
<dbReference type="GeneID" id="71982765"/>
<dbReference type="PANTHER" id="PTHR36183:SF2">
    <property type="entry name" value="BETA-GLUCURONIDASE C-TERMINAL DOMAIN-CONTAINING PROTEIN"/>
    <property type="match status" value="1"/>
</dbReference>
<dbReference type="Pfam" id="PF16862">
    <property type="entry name" value="Glyco_hydro_79C"/>
    <property type="match status" value="1"/>
</dbReference>
<organism evidence="3 4">
    <name type="scientific">Passalora fulva</name>
    <name type="common">Tomato leaf mold</name>
    <name type="synonym">Cladosporium fulvum</name>
    <dbReference type="NCBI Taxonomy" id="5499"/>
    <lineage>
        <taxon>Eukaryota</taxon>
        <taxon>Fungi</taxon>
        <taxon>Dikarya</taxon>
        <taxon>Ascomycota</taxon>
        <taxon>Pezizomycotina</taxon>
        <taxon>Dothideomycetes</taxon>
        <taxon>Dothideomycetidae</taxon>
        <taxon>Mycosphaerellales</taxon>
        <taxon>Mycosphaerellaceae</taxon>
        <taxon>Fulvia</taxon>
    </lineage>
</organism>
<dbReference type="RefSeq" id="XP_047758832.1">
    <property type="nucleotide sequence ID" value="XM_047902035.1"/>
</dbReference>
<dbReference type="PANTHER" id="PTHR36183">
    <property type="entry name" value="BETA-GLUCURONIDASE"/>
    <property type="match status" value="1"/>
</dbReference>
<feature type="domain" description="Beta-glucuronidase C-terminal" evidence="2">
    <location>
        <begin position="411"/>
        <end position="520"/>
    </location>
</feature>
<dbReference type="AlphaFoldDB" id="A0A9Q8LBI7"/>
<sequence length="523" mass="55584">MLSSILLVSASAVLTTQSPLLSSLETRQLTAQTITVSETTPSGASDIVDHGYPGFAMSQHSFHEYAGNASSPNTFSANLIQEVASRTGSSVHIRVGGTSGDFSVYNATQTVALQLPPGATPGGIPRGMLLGPVWFQGFANLPAKFTYMAHFGNNGVGQKDNAAAAAQQAFKNIGSNLDALEVGNEIDFYPSGNRPGNYNMSTYLSEWKDYATAVKNATGSTFSMQAAGYYSPLNTYWSTPNTFGANGQGSADAQGFNVASMALHHYMDGGPVPSSALQSNYMNHTRIAQQLDTFKPAVAWLKANKPNIPLHLAEVNSNTYSSGNGDTLGVFGSALWLADYMIYGMTLNFKRMNVQQSTGFSYTSWRGVDYFGLPAAVLPPYYAHPFVADIIGSTGDIRIVDLKLGQDMFSGYAVYDASTNKIKRIVLLNLQTWKTTSGTTRPSKAITLSVGSTYTASVKIDKLTAPGADTADSSKISWKGASWTYASNGKPVQGASTSINVRGNKGKIGPITVRASEAVVVNL</sequence>
<keyword evidence="1" id="KW-0732">Signal</keyword>
<dbReference type="OrthoDB" id="2831684at2759"/>
<dbReference type="OMA" id="QGTTFGY"/>